<dbReference type="RefSeq" id="WP_027289785.1">
    <property type="nucleotide sequence ID" value="NZ_NRRE01000033.1"/>
</dbReference>
<keyword evidence="2" id="KW-0813">Transport</keyword>
<dbReference type="InterPro" id="IPR027417">
    <property type="entry name" value="P-loop_NTPase"/>
</dbReference>
<accession>A0A934QL96</accession>
<keyword evidence="3" id="KW-0547">Nucleotide-binding</keyword>
<dbReference type="Gene3D" id="3.40.50.300">
    <property type="entry name" value="P-loop containing nucleotide triphosphate hydrolases"/>
    <property type="match status" value="1"/>
</dbReference>
<organism evidence="8 9">
    <name type="scientific">Rhodovibrio salinarum</name>
    <dbReference type="NCBI Taxonomy" id="1087"/>
    <lineage>
        <taxon>Bacteria</taxon>
        <taxon>Pseudomonadati</taxon>
        <taxon>Pseudomonadota</taxon>
        <taxon>Alphaproteobacteria</taxon>
        <taxon>Rhodospirillales</taxon>
        <taxon>Rhodovibrionaceae</taxon>
        <taxon>Rhodovibrio</taxon>
    </lineage>
</organism>
<evidence type="ECO:0000256" key="4">
    <source>
        <dbReference type="ARBA" id="ARBA00022840"/>
    </source>
</evidence>
<evidence type="ECO:0000256" key="3">
    <source>
        <dbReference type="ARBA" id="ARBA00022741"/>
    </source>
</evidence>
<evidence type="ECO:0000256" key="2">
    <source>
        <dbReference type="ARBA" id="ARBA00022448"/>
    </source>
</evidence>
<evidence type="ECO:0000259" key="7">
    <source>
        <dbReference type="PROSITE" id="PS50893"/>
    </source>
</evidence>
<name>A0A934QL96_9PROT</name>
<dbReference type="CDD" id="cd03214">
    <property type="entry name" value="ABC_Iron-Siderophores_B12_Hemin"/>
    <property type="match status" value="1"/>
</dbReference>
<reference evidence="8" key="2">
    <citation type="journal article" date="2020" name="Microorganisms">
        <title>Osmotic Adaptation and Compatible Solute Biosynthesis of Phototrophic Bacteria as Revealed from Genome Analyses.</title>
        <authorList>
            <person name="Imhoff J.F."/>
            <person name="Rahn T."/>
            <person name="Kunzel S."/>
            <person name="Keller A."/>
            <person name="Neulinger S.C."/>
        </authorList>
    </citation>
    <scope>NUCLEOTIDE SEQUENCE</scope>
    <source>
        <strain evidence="8">DSM 9154</strain>
    </source>
</reference>
<evidence type="ECO:0000313" key="9">
    <source>
        <dbReference type="Proteomes" id="UP000778970"/>
    </source>
</evidence>
<comment type="caution">
    <text evidence="8">The sequence shown here is derived from an EMBL/GenBank/DDBJ whole genome shotgun (WGS) entry which is preliminary data.</text>
</comment>
<sequence length="265" mass="28970">MTLRADNVSWSAGAKRVLRDVSLSVRPGETMGVIGPNGSGKSTLLRLLAGIRPCADGCVRLHGTPLTQMRRRDIAQRIALVEQQAETTDHITVRDAVELGRTPYLNALSPWSQDDEAAVADALDRVDMAEMAHRYWHTLSGGERQRVHVARALAQAPDFLLLDEPTNHLDIRHQIGILSFVRQLPVTALIALHDLNLAAMYCDRIALLQDGALIAEGPPEAVLTESSLRDAFGVQASIRRDPSDGALAIRFKDPLPQSQESKEVA</sequence>
<gene>
    <name evidence="8" type="ORF">CKO21_17475</name>
</gene>
<dbReference type="SMART" id="SM00382">
    <property type="entry name" value="AAA"/>
    <property type="match status" value="1"/>
</dbReference>
<dbReference type="GO" id="GO:0005524">
    <property type="term" value="F:ATP binding"/>
    <property type="evidence" value="ECO:0007669"/>
    <property type="project" value="UniProtKB-KW"/>
</dbReference>
<dbReference type="Pfam" id="PF00005">
    <property type="entry name" value="ABC_tran"/>
    <property type="match status" value="1"/>
</dbReference>
<dbReference type="PANTHER" id="PTHR42794">
    <property type="entry name" value="HEMIN IMPORT ATP-BINDING PROTEIN HMUV"/>
    <property type="match status" value="1"/>
</dbReference>
<dbReference type="SUPFAM" id="SSF52540">
    <property type="entry name" value="P-loop containing nucleoside triphosphate hydrolases"/>
    <property type="match status" value="1"/>
</dbReference>
<evidence type="ECO:0000256" key="1">
    <source>
        <dbReference type="ARBA" id="ARBA00005417"/>
    </source>
</evidence>
<reference evidence="8" key="1">
    <citation type="submission" date="2017-08" db="EMBL/GenBank/DDBJ databases">
        <authorList>
            <person name="Imhoff J.F."/>
            <person name="Rahn T."/>
            <person name="Kuenzel S."/>
            <person name="Neulinger S.C."/>
        </authorList>
    </citation>
    <scope>NUCLEOTIDE SEQUENCE</scope>
    <source>
        <strain evidence="8">DSM 9154</strain>
    </source>
</reference>
<protein>
    <submittedName>
        <fullName evidence="8">ABC transporter ATP-binding protein</fullName>
    </submittedName>
</protein>
<dbReference type="AlphaFoldDB" id="A0A934QL96"/>
<comment type="function">
    <text evidence="6">Part of the ABC transporter complex HmuTUV involved in hemin import. Responsible for energy coupling to the transport system.</text>
</comment>
<dbReference type="PANTHER" id="PTHR42794:SF1">
    <property type="entry name" value="HEMIN IMPORT ATP-BINDING PROTEIN HMUV"/>
    <property type="match status" value="1"/>
</dbReference>
<proteinExistence type="inferred from homology"/>
<dbReference type="InterPro" id="IPR003593">
    <property type="entry name" value="AAA+_ATPase"/>
</dbReference>
<dbReference type="EMBL" id="NRRE01000033">
    <property type="protein sequence ID" value="MBK1699037.1"/>
    <property type="molecule type" value="Genomic_DNA"/>
</dbReference>
<dbReference type="Proteomes" id="UP000778970">
    <property type="component" value="Unassembled WGS sequence"/>
</dbReference>
<keyword evidence="9" id="KW-1185">Reference proteome</keyword>
<evidence type="ECO:0000256" key="6">
    <source>
        <dbReference type="ARBA" id="ARBA00037066"/>
    </source>
</evidence>
<keyword evidence="5" id="KW-1278">Translocase</keyword>
<feature type="domain" description="ABC transporter" evidence="7">
    <location>
        <begin position="3"/>
        <end position="235"/>
    </location>
</feature>
<evidence type="ECO:0000256" key="5">
    <source>
        <dbReference type="ARBA" id="ARBA00022967"/>
    </source>
</evidence>
<dbReference type="GO" id="GO:0016887">
    <property type="term" value="F:ATP hydrolysis activity"/>
    <property type="evidence" value="ECO:0007669"/>
    <property type="project" value="InterPro"/>
</dbReference>
<comment type="similarity">
    <text evidence="1">Belongs to the ABC transporter superfamily.</text>
</comment>
<dbReference type="FunFam" id="3.40.50.300:FF:000134">
    <property type="entry name" value="Iron-enterobactin ABC transporter ATP-binding protein"/>
    <property type="match status" value="1"/>
</dbReference>
<keyword evidence="4 8" id="KW-0067">ATP-binding</keyword>
<evidence type="ECO:0000313" key="8">
    <source>
        <dbReference type="EMBL" id="MBK1699037.1"/>
    </source>
</evidence>
<dbReference type="PROSITE" id="PS50893">
    <property type="entry name" value="ABC_TRANSPORTER_2"/>
    <property type="match status" value="1"/>
</dbReference>
<dbReference type="InterPro" id="IPR003439">
    <property type="entry name" value="ABC_transporter-like_ATP-bd"/>
</dbReference>